<keyword evidence="2" id="KW-1185">Reference proteome</keyword>
<sequence>MHAHESYNPFTPCPTPSPLLASCHWTLYLCGDFRPPPLSP</sequence>
<evidence type="ECO:0000313" key="1">
    <source>
        <dbReference type="EMBL" id="CAE10083.1"/>
    </source>
</evidence>
<dbReference type="AlphaFoldDB" id="Q7MRW9"/>
<dbReference type="KEGG" id="wsu:WS0980"/>
<proteinExistence type="predicted"/>
<dbReference type="EMBL" id="BX571659">
    <property type="protein sequence ID" value="CAE10083.1"/>
    <property type="molecule type" value="Genomic_DNA"/>
</dbReference>
<dbReference type="STRING" id="273121.WS0980"/>
<name>Q7MRW9_WOLSU</name>
<gene>
    <name evidence="1" type="ordered locus">WS0980</name>
</gene>
<reference evidence="1 2" key="1">
    <citation type="journal article" date="2003" name="Proc. Natl. Acad. Sci. U.S.A.">
        <title>Complete genome sequence and analysis of Wolinella succinogenes.</title>
        <authorList>
            <person name="Baar C."/>
            <person name="Eppinger M."/>
            <person name="Raddatz G."/>
            <person name="Simon JM."/>
            <person name="Lanz C."/>
            <person name="Klimmek O."/>
            <person name="Nandakumar R."/>
            <person name="Gross R."/>
            <person name="Rosinus A."/>
            <person name="Keller H."/>
            <person name="Jagtap P."/>
            <person name="Linke B."/>
            <person name="Meyer F."/>
            <person name="Lederer H."/>
            <person name="Schuster S.C."/>
        </authorList>
    </citation>
    <scope>NUCLEOTIDE SEQUENCE [LARGE SCALE GENOMIC DNA]</scope>
    <source>
        <strain evidence="2">ATCC 29543 / DSM 1740 / CCUG 13145 / JCM 31913 / LMG 7466 / NCTC 11488 / FDC 602W</strain>
    </source>
</reference>
<evidence type="ECO:0000313" key="2">
    <source>
        <dbReference type="Proteomes" id="UP000000422"/>
    </source>
</evidence>
<accession>Q7MRW9</accession>
<protein>
    <submittedName>
        <fullName evidence="1">Uncharacterized protein</fullName>
    </submittedName>
</protein>
<organism evidence="2">
    <name type="scientific">Wolinella succinogenes (strain ATCC 29543 / DSM 1740 / CCUG 13145 / JCM 31913 / LMG 7466 / NCTC 11488 / FDC 602W)</name>
    <name type="common">Vibrio succinogenes</name>
    <dbReference type="NCBI Taxonomy" id="273121"/>
    <lineage>
        <taxon>Bacteria</taxon>
        <taxon>Pseudomonadati</taxon>
        <taxon>Campylobacterota</taxon>
        <taxon>Epsilonproteobacteria</taxon>
        <taxon>Campylobacterales</taxon>
        <taxon>Helicobacteraceae</taxon>
        <taxon>Wolinella</taxon>
    </lineage>
</organism>
<dbReference type="Proteomes" id="UP000000422">
    <property type="component" value="Chromosome"/>
</dbReference>
<dbReference type="HOGENOM" id="CLU_3298631_0_0_7"/>